<protein>
    <submittedName>
        <fullName evidence="2">Uncharacterized protein</fullName>
    </submittedName>
</protein>
<feature type="region of interest" description="Disordered" evidence="1">
    <location>
        <begin position="50"/>
        <end position="82"/>
    </location>
</feature>
<sequence length="82" mass="9109">MPRGVFQWGGKNHKKNPSFNMLTVGPQPVGDALMTVPIGIFDPLDGNMPARHIRLAPPPVADSRGRRRDAHRRQPARSYDAL</sequence>
<feature type="compositionally biased region" description="Basic residues" evidence="1">
    <location>
        <begin position="65"/>
        <end position="75"/>
    </location>
</feature>
<dbReference type="Proteomes" id="UP000009881">
    <property type="component" value="Unassembled WGS sequence"/>
</dbReference>
<organism evidence="2 3">
    <name type="scientific">Caenispirillum salinarum AK4</name>
    <dbReference type="NCBI Taxonomy" id="1238182"/>
    <lineage>
        <taxon>Bacteria</taxon>
        <taxon>Pseudomonadati</taxon>
        <taxon>Pseudomonadota</taxon>
        <taxon>Alphaproteobacteria</taxon>
        <taxon>Rhodospirillales</taxon>
        <taxon>Novispirillaceae</taxon>
        <taxon>Caenispirillum</taxon>
    </lineage>
</organism>
<keyword evidence="3" id="KW-1185">Reference proteome</keyword>
<dbReference type="STRING" id="1238182.C882_4132"/>
<gene>
    <name evidence="2" type="ORF">C882_4132</name>
</gene>
<dbReference type="EMBL" id="ANHY01000007">
    <property type="protein sequence ID" value="EKV30795.1"/>
    <property type="molecule type" value="Genomic_DNA"/>
</dbReference>
<proteinExistence type="predicted"/>
<comment type="caution">
    <text evidence="2">The sequence shown here is derived from an EMBL/GenBank/DDBJ whole genome shotgun (WGS) entry which is preliminary data.</text>
</comment>
<reference evidence="2 3" key="1">
    <citation type="journal article" date="2013" name="Genome Announc.">
        <title>Draft Genome Sequence of an Alphaproteobacterium, Caenispirillum salinarum AK4(T), Isolated from a Solar Saltern.</title>
        <authorList>
            <person name="Khatri I."/>
            <person name="Singh A."/>
            <person name="Korpole S."/>
            <person name="Pinnaka A.K."/>
            <person name="Subramanian S."/>
        </authorList>
    </citation>
    <scope>NUCLEOTIDE SEQUENCE [LARGE SCALE GENOMIC DNA]</scope>
    <source>
        <strain evidence="2 3">AK4</strain>
    </source>
</reference>
<evidence type="ECO:0000313" key="3">
    <source>
        <dbReference type="Proteomes" id="UP000009881"/>
    </source>
</evidence>
<accession>K9GXR7</accession>
<evidence type="ECO:0000313" key="2">
    <source>
        <dbReference type="EMBL" id="EKV30795.1"/>
    </source>
</evidence>
<dbReference type="AlphaFoldDB" id="K9GXR7"/>
<evidence type="ECO:0000256" key="1">
    <source>
        <dbReference type="SAM" id="MobiDB-lite"/>
    </source>
</evidence>
<name>K9GXR7_9PROT</name>